<keyword evidence="2" id="KW-1185">Reference proteome</keyword>
<name>A0A1Q3ENL9_LENED</name>
<protein>
    <submittedName>
        <fullName evidence="1">Uncharacterized protein</fullName>
    </submittedName>
</protein>
<dbReference type="AlphaFoldDB" id="A0A1Q3ENL9"/>
<evidence type="ECO:0000313" key="2">
    <source>
        <dbReference type="Proteomes" id="UP000188533"/>
    </source>
</evidence>
<dbReference type="Proteomes" id="UP000188533">
    <property type="component" value="Unassembled WGS sequence"/>
</dbReference>
<evidence type="ECO:0000313" key="1">
    <source>
        <dbReference type="EMBL" id="GAW08800.1"/>
    </source>
</evidence>
<gene>
    <name evidence="1" type="ORF">LENED_010889</name>
</gene>
<reference evidence="1 2" key="1">
    <citation type="submission" date="2016-08" db="EMBL/GenBank/DDBJ databases">
        <authorList>
            <consortium name="Lentinula edodes genome sequencing consortium"/>
            <person name="Sakamoto Y."/>
            <person name="Nakade K."/>
            <person name="Sato S."/>
            <person name="Yoshida Y."/>
            <person name="Miyazaki K."/>
            <person name="Natsume S."/>
            <person name="Konno N."/>
        </authorList>
    </citation>
    <scope>NUCLEOTIDE SEQUENCE [LARGE SCALE GENOMIC DNA]</scope>
    <source>
        <strain evidence="1 2">NBRC 111202</strain>
    </source>
</reference>
<dbReference type="EMBL" id="BDGU01000748">
    <property type="protein sequence ID" value="GAW08800.1"/>
    <property type="molecule type" value="Genomic_DNA"/>
</dbReference>
<accession>A0A1Q3ENL9</accession>
<sequence>MPVSPDLCNLLCNGECYSAPTIPISMLLNPLPTNISPSQPAPQNNYSPMPVNESMPCHHLHTNYKMSRKTTLSAVYQYPIDTILEYPETGATSEEVVGHLFQMQTNC</sequence>
<organism evidence="1 2">
    <name type="scientific">Lentinula edodes</name>
    <name type="common">Shiitake mushroom</name>
    <name type="synonym">Lentinus edodes</name>
    <dbReference type="NCBI Taxonomy" id="5353"/>
    <lineage>
        <taxon>Eukaryota</taxon>
        <taxon>Fungi</taxon>
        <taxon>Dikarya</taxon>
        <taxon>Basidiomycota</taxon>
        <taxon>Agaricomycotina</taxon>
        <taxon>Agaricomycetes</taxon>
        <taxon>Agaricomycetidae</taxon>
        <taxon>Agaricales</taxon>
        <taxon>Marasmiineae</taxon>
        <taxon>Omphalotaceae</taxon>
        <taxon>Lentinula</taxon>
    </lineage>
</organism>
<reference evidence="1 2" key="2">
    <citation type="submission" date="2017-02" db="EMBL/GenBank/DDBJ databases">
        <title>A genome survey and senescence transcriptome analysis in Lentinula edodes.</title>
        <authorList>
            <person name="Sakamoto Y."/>
            <person name="Nakade K."/>
            <person name="Sato S."/>
            <person name="Yoshida Y."/>
            <person name="Miyazaki K."/>
            <person name="Natsume S."/>
            <person name="Konno N."/>
        </authorList>
    </citation>
    <scope>NUCLEOTIDE SEQUENCE [LARGE SCALE GENOMIC DNA]</scope>
    <source>
        <strain evidence="1 2">NBRC 111202</strain>
    </source>
</reference>
<comment type="caution">
    <text evidence="1">The sequence shown here is derived from an EMBL/GenBank/DDBJ whole genome shotgun (WGS) entry which is preliminary data.</text>
</comment>
<proteinExistence type="predicted"/>